<evidence type="ECO:0000259" key="4">
    <source>
        <dbReference type="Pfam" id="PF08541"/>
    </source>
</evidence>
<evidence type="ECO:0000313" key="6">
    <source>
        <dbReference type="Proteomes" id="UP001242732"/>
    </source>
</evidence>
<keyword evidence="3" id="KW-1133">Transmembrane helix</keyword>
<organism evidence="5 6">
    <name type="scientific">Paracidovorax citrulli</name>
    <name type="common">Acidovorax citrulli</name>
    <dbReference type="NCBI Taxonomy" id="80869"/>
    <lineage>
        <taxon>Bacteria</taxon>
        <taxon>Pseudomonadati</taxon>
        <taxon>Pseudomonadota</taxon>
        <taxon>Betaproteobacteria</taxon>
        <taxon>Burkholderiales</taxon>
        <taxon>Comamonadaceae</taxon>
        <taxon>Paracidovorax</taxon>
    </lineage>
</organism>
<accession>A0ABY9AT07</accession>
<evidence type="ECO:0000313" key="5">
    <source>
        <dbReference type="EMBL" id="WIY49994.1"/>
    </source>
</evidence>
<evidence type="ECO:0000256" key="1">
    <source>
        <dbReference type="ARBA" id="ARBA00022679"/>
    </source>
</evidence>
<dbReference type="EMBL" id="CP127363">
    <property type="protein sequence ID" value="WIY49994.1"/>
    <property type="molecule type" value="Genomic_DNA"/>
</dbReference>
<dbReference type="InterPro" id="IPR013747">
    <property type="entry name" value="ACP_syn_III_C"/>
</dbReference>
<evidence type="ECO:0000256" key="3">
    <source>
        <dbReference type="SAM" id="Phobius"/>
    </source>
</evidence>
<dbReference type="RefSeq" id="WP_165842990.1">
    <property type="nucleotide sequence ID" value="NZ_CP042302.1"/>
</dbReference>
<evidence type="ECO:0000256" key="2">
    <source>
        <dbReference type="ARBA" id="ARBA00023315"/>
    </source>
</evidence>
<feature type="domain" description="Beta-ketoacyl-[acyl-carrier-protein] synthase III C-terminal" evidence="4">
    <location>
        <begin position="248"/>
        <end position="337"/>
    </location>
</feature>
<protein>
    <submittedName>
        <fullName evidence="5">3-oxoacyl-[acyl-carrier-protein] synthase III C-terminal domain-containing protein</fullName>
    </submittedName>
</protein>
<dbReference type="PANTHER" id="PTHR34069:SF2">
    <property type="entry name" value="BETA-KETOACYL-[ACYL-CARRIER-PROTEIN] SYNTHASE III"/>
    <property type="match status" value="1"/>
</dbReference>
<keyword evidence="3" id="KW-0812">Transmembrane</keyword>
<dbReference type="Pfam" id="PF08541">
    <property type="entry name" value="ACP_syn_III_C"/>
    <property type="match status" value="1"/>
</dbReference>
<keyword evidence="3" id="KW-0472">Membrane</keyword>
<sequence>MATAAYVPPVAWDVRSFAAEQAPDARQASGDRLLRACFEENLRSHGIDLEELAAVRSGTDATRLSASTGICAVAREQCLEPSEMLAKVARRVLQAEEADQLAPVSTFLVCQSCLEGNLTVSGACRVQAELGQGRTPFAVGQLQGASFLLALSLAADLLHLQEDGPGRIAIAAAERWSWPYPRVVGQTTVLGDGAGAVVVEKGSSRGWMLRSVTVRTPEQPRDIYRHIVRGEPWEVDVEELCGLITGMLREAGHAPGDIAYLVPHGAARDLDRYVRERCGLEHAWSGTSHARTQGYLCSAEVPVRLHQLLERAAPRDGDCLVVWGIGFGGALACALLQFAAGGVPR</sequence>
<dbReference type="PANTHER" id="PTHR34069">
    <property type="entry name" value="3-OXOACYL-[ACYL-CARRIER-PROTEIN] SYNTHASE 3"/>
    <property type="match status" value="1"/>
</dbReference>
<gene>
    <name evidence="5" type="ORF">QRO08_05305</name>
</gene>
<dbReference type="Proteomes" id="UP001242732">
    <property type="component" value="Chromosome"/>
</dbReference>
<keyword evidence="6" id="KW-1185">Reference proteome</keyword>
<dbReference type="Gene3D" id="3.40.47.10">
    <property type="match status" value="2"/>
</dbReference>
<dbReference type="SUPFAM" id="SSF53901">
    <property type="entry name" value="Thiolase-like"/>
    <property type="match status" value="1"/>
</dbReference>
<dbReference type="InterPro" id="IPR016039">
    <property type="entry name" value="Thiolase-like"/>
</dbReference>
<reference evidence="5 6" key="1">
    <citation type="submission" date="2023-06" db="EMBL/GenBank/DDBJ databases">
        <authorList>
            <person name="Ham H."/>
            <person name="Park D.S."/>
        </authorList>
    </citation>
    <scope>NUCLEOTIDE SEQUENCE [LARGE SCALE GENOMIC DNA]</scope>
    <source>
        <strain evidence="5 6">KACC 17005</strain>
    </source>
</reference>
<keyword evidence="2" id="KW-0012">Acyltransferase</keyword>
<proteinExistence type="predicted"/>
<keyword evidence="1" id="KW-0808">Transferase</keyword>
<feature type="transmembrane region" description="Helical" evidence="3">
    <location>
        <begin position="320"/>
        <end position="340"/>
    </location>
</feature>
<name>A0ABY9AT07_PARCI</name>